<keyword evidence="7" id="KW-0148">Chlorophyll</keyword>
<keyword evidence="5" id="KW-0602">Photosynthesis</keyword>
<proteinExistence type="inferred from homology"/>
<feature type="binding site" evidence="7">
    <location>
        <position position="157"/>
    </location>
    <ligand>
        <name>chlorophyll a</name>
        <dbReference type="ChEBI" id="CHEBI:58416"/>
        <label>1</label>
    </ligand>
</feature>
<comment type="subcellular location">
    <subcellularLocation>
        <location evidence="2">Plastid</location>
        <location evidence="2">Chloroplast</location>
    </subcellularLocation>
</comment>
<evidence type="ECO:0000313" key="9">
    <source>
        <dbReference type="EMBL" id="CAE0374216.1"/>
    </source>
</evidence>
<keyword evidence="6" id="KW-0934">Plastid</keyword>
<evidence type="ECO:0000256" key="8">
    <source>
        <dbReference type="SAM" id="SignalP"/>
    </source>
</evidence>
<gene>
    <name evidence="9" type="ORF">ALAG00032_LOCUS15019</name>
</gene>
<evidence type="ECO:0000256" key="6">
    <source>
        <dbReference type="ARBA" id="ARBA00022640"/>
    </source>
</evidence>
<feature type="binding site" evidence="7">
    <location>
        <position position="45"/>
    </location>
    <ligand>
        <name>chlorophyll a</name>
        <dbReference type="ChEBI" id="CHEBI:58416"/>
        <label>1</label>
    </ligand>
</feature>
<feature type="chain" id="PRO_5030690322" description="Plastid light harvesting protein" evidence="8">
    <location>
        <begin position="22"/>
        <end position="191"/>
    </location>
</feature>
<dbReference type="GO" id="GO:0009765">
    <property type="term" value="P:photosynthesis, light harvesting"/>
    <property type="evidence" value="ECO:0007669"/>
    <property type="project" value="InterPro"/>
</dbReference>
<feature type="binding site" evidence="7">
    <location>
        <position position="60"/>
    </location>
    <ligand>
        <name>chlorophyll a</name>
        <dbReference type="ChEBI" id="CHEBI:58416"/>
        <label>1</label>
    </ligand>
</feature>
<dbReference type="GO" id="GO:0016168">
    <property type="term" value="F:chlorophyll binding"/>
    <property type="evidence" value="ECO:0007669"/>
    <property type="project" value="UniProtKB-KW"/>
</dbReference>
<dbReference type="InterPro" id="IPR001344">
    <property type="entry name" value="Chloro_AB-bd_pln"/>
</dbReference>
<evidence type="ECO:0008006" key="10">
    <source>
        <dbReference type="Google" id="ProtNLM"/>
    </source>
</evidence>
<feature type="binding site" evidence="7">
    <location>
        <position position="162"/>
    </location>
    <ligand>
        <name>chlorophyll a</name>
        <dbReference type="ChEBI" id="CHEBI:58416"/>
        <label>1</label>
    </ligand>
</feature>
<feature type="binding site" evidence="7">
    <location>
        <position position="160"/>
    </location>
    <ligand>
        <name>chlorophyll b</name>
        <dbReference type="ChEBI" id="CHEBI:61721"/>
        <label>3</label>
    </ligand>
</feature>
<dbReference type="Pfam" id="PF00504">
    <property type="entry name" value="Chloroa_b-bind"/>
    <property type="match status" value="1"/>
</dbReference>
<dbReference type="InterPro" id="IPR022796">
    <property type="entry name" value="Chloroa_b-bind"/>
</dbReference>
<evidence type="ECO:0000256" key="3">
    <source>
        <dbReference type="ARBA" id="ARBA00005933"/>
    </source>
</evidence>
<feature type="signal peptide" evidence="8">
    <location>
        <begin position="1"/>
        <end position="21"/>
    </location>
</feature>
<dbReference type="SUPFAM" id="SSF103511">
    <property type="entry name" value="Chlorophyll a-b binding protein"/>
    <property type="match status" value="1"/>
</dbReference>
<dbReference type="GO" id="GO:0016020">
    <property type="term" value="C:membrane"/>
    <property type="evidence" value="ECO:0007669"/>
    <property type="project" value="InterPro"/>
</dbReference>
<protein>
    <recommendedName>
        <fullName evidence="10">Plastid light harvesting protein</fullName>
    </recommendedName>
</protein>
<evidence type="ECO:0000256" key="5">
    <source>
        <dbReference type="ARBA" id="ARBA00022531"/>
    </source>
</evidence>
<keyword evidence="8" id="KW-0732">Signal</keyword>
<sequence>MRVLALFVVPAAAFLAPSSQLASPVVMKAVGETAPLNGFDPLKLSAGKTDAQLARLRECELKHGRVAMAAMLGMLVEPVVHPLAKSCYVTQVTDPFKAGWELNFAGKMQIIGFCGGVEFLAWKMKEGDKYRPGDVLGAAYLVPDEDAEAWISYQNKELNNGRLAMMAFTGFVAQYALYGNYDDLLFKPLIK</sequence>
<dbReference type="PANTHER" id="PTHR21649">
    <property type="entry name" value="CHLOROPHYLL A/B BINDING PROTEIN"/>
    <property type="match status" value="1"/>
</dbReference>
<feature type="binding site" description="axial binding residue" evidence="7">
    <location>
        <position position="156"/>
    </location>
    <ligand>
        <name>chlorophyll b</name>
        <dbReference type="ChEBI" id="CHEBI:61721"/>
        <label>2</label>
    </ligand>
    <ligandPart>
        <name>Mg</name>
        <dbReference type="ChEBI" id="CHEBI:25107"/>
    </ligandPart>
</feature>
<keyword evidence="7" id="KW-0157">Chromophore</keyword>
<comment type="similarity">
    <text evidence="3">Belongs to the fucoxanthin chlorophyll protein family.</text>
</comment>
<name>A0A7S3K3Z8_9STRA</name>
<reference evidence="9" key="1">
    <citation type="submission" date="2021-01" db="EMBL/GenBank/DDBJ databases">
        <authorList>
            <person name="Corre E."/>
            <person name="Pelletier E."/>
            <person name="Niang G."/>
            <person name="Scheremetjew M."/>
            <person name="Finn R."/>
            <person name="Kale V."/>
            <person name="Holt S."/>
            <person name="Cochrane G."/>
            <person name="Meng A."/>
            <person name="Brown T."/>
            <person name="Cohen L."/>
        </authorList>
    </citation>
    <scope>NUCLEOTIDE SEQUENCE</scope>
    <source>
        <strain evidence="9">CCMP1510</strain>
    </source>
</reference>
<dbReference type="Gene3D" id="1.10.3460.10">
    <property type="entry name" value="Chlorophyll a/b binding protein domain"/>
    <property type="match status" value="1"/>
</dbReference>
<organism evidence="9">
    <name type="scientific">Aureoumbra lagunensis</name>
    <dbReference type="NCBI Taxonomy" id="44058"/>
    <lineage>
        <taxon>Eukaryota</taxon>
        <taxon>Sar</taxon>
        <taxon>Stramenopiles</taxon>
        <taxon>Ochrophyta</taxon>
        <taxon>Pelagophyceae</taxon>
        <taxon>Pelagomonadales</taxon>
        <taxon>Aureoumbra</taxon>
    </lineage>
</organism>
<feature type="binding site" description="axial binding residue" evidence="7">
    <location>
        <position position="65"/>
    </location>
    <ligand>
        <name>chlorophyll b</name>
        <dbReference type="ChEBI" id="CHEBI:61721"/>
        <label>1</label>
    </ligand>
    <ligandPart>
        <name>Mg</name>
        <dbReference type="ChEBI" id="CHEBI:25107"/>
    </ligandPart>
</feature>
<dbReference type="GO" id="GO:0009507">
    <property type="term" value="C:chloroplast"/>
    <property type="evidence" value="ECO:0007669"/>
    <property type="project" value="UniProtKB-SubCell"/>
</dbReference>
<dbReference type="AlphaFoldDB" id="A0A7S3K3Z8"/>
<keyword evidence="4" id="KW-0150">Chloroplast</keyword>
<dbReference type="EMBL" id="HBIJ01022898">
    <property type="protein sequence ID" value="CAE0374216.1"/>
    <property type="molecule type" value="Transcribed_RNA"/>
</dbReference>
<evidence type="ECO:0000256" key="4">
    <source>
        <dbReference type="ARBA" id="ARBA00022528"/>
    </source>
</evidence>
<comment type="function">
    <text evidence="1">The light-harvesting complex (LHC) functions as a light receptor, it captures and delivers excitation energy to photosystems with which it is closely associated. Energy is transferred from the carotenoid and chlorophyll C (or B) to chlorophyll A and the photosynthetic reaction centers where it is used to synthesize ATP and reducing power.</text>
</comment>
<evidence type="ECO:0000256" key="1">
    <source>
        <dbReference type="ARBA" id="ARBA00004022"/>
    </source>
</evidence>
<evidence type="ECO:0000256" key="7">
    <source>
        <dbReference type="PIRSR" id="PIRSR601344-1"/>
    </source>
</evidence>
<evidence type="ECO:0000256" key="2">
    <source>
        <dbReference type="ARBA" id="ARBA00004229"/>
    </source>
</evidence>
<feature type="binding site" evidence="7">
    <location>
        <position position="174"/>
    </location>
    <ligand>
        <name>chlorophyll a</name>
        <dbReference type="ChEBI" id="CHEBI:58416"/>
        <label>1</label>
    </ligand>
</feature>
<accession>A0A7S3K3Z8</accession>
<feature type="binding site" evidence="7">
    <location>
        <position position="63"/>
    </location>
    <ligand>
        <name>chlorophyll a</name>
        <dbReference type="ChEBI" id="CHEBI:58416"/>
        <label>1</label>
    </ligand>
</feature>